<feature type="transmembrane region" description="Helical" evidence="1">
    <location>
        <begin position="210"/>
        <end position="231"/>
    </location>
</feature>
<dbReference type="EMBL" id="CP019454">
    <property type="protein sequence ID" value="AUW95162.1"/>
    <property type="molecule type" value="Genomic_DNA"/>
</dbReference>
<keyword evidence="1" id="KW-1133">Transmembrane helix</keyword>
<sequence length="522" mass="57506">MLSEGQGIAVLAFFVYAAVSVYFIYDLHYYAGDAASRVSNAYYVLFSRDPHLGAIGLIWNPLPSLLELPIVALHPWFPAVVSRGIAGNVVTAVFGAIGVYHFNHIIQGFTVPKGVRITATLIFVLNPFIILYGANGMTDLLWVSCMLGSYDGLFDYLQHGSLRRLMAGGFWLAMGFGMRYEAVPFGAFVIAALIIAQWGKAHPAQWQGSAILLGAPIVFVGGLWLYFNWLVMKSPLYFLNSSYGNLAQTATGAGVNGALARAYHHIFGSLLYVAHFGFLYWPIYLGGIFTLFFCFGKRKDARAIVLIAGTIGAVALELAFVYSGHLADWDRYFITFIPNGLLLMIYAASKIRIPKSLLSRSFLWAGLSLILISGNVGTVLAVQIPVLSHPNGPIIDAAFRGQSLRYADNPFTSTANVVQYINNHPHLTILADTFIDWPIAVRIHHLNQLTITSDYDFAAILHNPRGRVDAFLVPRPLFTAKLDAINRQWPGLWAGSVPWTRLIKSFPGPDKFRLYAILPSAP</sequence>
<feature type="transmembrane region" description="Helical" evidence="1">
    <location>
        <begin position="331"/>
        <end position="349"/>
    </location>
</feature>
<protein>
    <recommendedName>
        <fullName evidence="4">Glycosyltransferase RgtA/B/C/D-like domain-containing protein</fullName>
    </recommendedName>
</protein>
<gene>
    <name evidence="2" type="ORF">BXT84_15350</name>
</gene>
<reference evidence="2 3" key="1">
    <citation type="journal article" date="2019" name="Sci. Rep.">
        <title>Sulfobacillus thermotolerans: new insights into resistance and metabolic capacities of acidophilic chemolithotrophs.</title>
        <authorList>
            <person name="Panyushkina A.E."/>
            <person name="Babenko V.V."/>
            <person name="Nikitina A.S."/>
            <person name="Selezneva O.V."/>
            <person name="Tsaplina I.A."/>
            <person name="Letarova M.A."/>
            <person name="Kostryukova E.S."/>
            <person name="Letarov A.V."/>
        </authorList>
    </citation>
    <scope>NUCLEOTIDE SEQUENCE [LARGE SCALE GENOMIC DNA]</scope>
    <source>
        <strain evidence="2 3">Kr1</strain>
    </source>
</reference>
<keyword evidence="1" id="KW-0472">Membrane</keyword>
<dbReference type="Proteomes" id="UP000325292">
    <property type="component" value="Chromosome"/>
</dbReference>
<keyword evidence="1" id="KW-0812">Transmembrane</keyword>
<feature type="transmembrane region" description="Helical" evidence="1">
    <location>
        <begin position="178"/>
        <end position="198"/>
    </location>
</feature>
<organism evidence="2 3">
    <name type="scientific">Sulfobacillus thermotolerans</name>
    <dbReference type="NCBI Taxonomy" id="338644"/>
    <lineage>
        <taxon>Bacteria</taxon>
        <taxon>Bacillati</taxon>
        <taxon>Bacillota</taxon>
        <taxon>Clostridia</taxon>
        <taxon>Eubacteriales</taxon>
        <taxon>Clostridiales Family XVII. Incertae Sedis</taxon>
        <taxon>Sulfobacillus</taxon>
    </lineage>
</organism>
<feature type="transmembrane region" description="Helical" evidence="1">
    <location>
        <begin position="303"/>
        <end position="325"/>
    </location>
</feature>
<proteinExistence type="predicted"/>
<feature type="transmembrane region" description="Helical" evidence="1">
    <location>
        <begin position="7"/>
        <end position="25"/>
    </location>
</feature>
<feature type="transmembrane region" description="Helical" evidence="1">
    <location>
        <begin position="361"/>
        <end position="382"/>
    </location>
</feature>
<evidence type="ECO:0008006" key="4">
    <source>
        <dbReference type="Google" id="ProtNLM"/>
    </source>
</evidence>
<evidence type="ECO:0000313" key="2">
    <source>
        <dbReference type="EMBL" id="AUW95162.1"/>
    </source>
</evidence>
<evidence type="ECO:0000313" key="3">
    <source>
        <dbReference type="Proteomes" id="UP000325292"/>
    </source>
</evidence>
<evidence type="ECO:0000256" key="1">
    <source>
        <dbReference type="SAM" id="Phobius"/>
    </source>
</evidence>
<feature type="transmembrane region" description="Helical" evidence="1">
    <location>
        <begin position="85"/>
        <end position="102"/>
    </location>
</feature>
<feature type="transmembrane region" description="Helical" evidence="1">
    <location>
        <begin position="114"/>
        <end position="134"/>
    </location>
</feature>
<name>A0ABN5H460_9FIRM</name>
<feature type="transmembrane region" description="Helical" evidence="1">
    <location>
        <begin position="270"/>
        <end position="296"/>
    </location>
</feature>
<keyword evidence="3" id="KW-1185">Reference proteome</keyword>
<accession>A0ABN5H460</accession>